<proteinExistence type="predicted"/>
<keyword evidence="2" id="KW-1185">Reference proteome</keyword>
<accession>A0ABY4C391</accession>
<evidence type="ECO:0000313" key="1">
    <source>
        <dbReference type="EMBL" id="UOE45936.1"/>
    </source>
</evidence>
<dbReference type="Proteomes" id="UP000832097">
    <property type="component" value="Chromosome"/>
</dbReference>
<protein>
    <submittedName>
        <fullName evidence="1">Uncharacterized protein</fullName>
    </submittedName>
</protein>
<dbReference type="RefSeq" id="WP_243558682.1">
    <property type="nucleotide sequence ID" value="NZ_CP094528.1"/>
</dbReference>
<reference evidence="1 2" key="1">
    <citation type="submission" date="2022-03" db="EMBL/GenBank/DDBJ databases">
        <title>Mucilaginibacter sp. isolated from the gut of Protaetia brevitarsis seulensis larvae.</title>
        <authorList>
            <person name="Won M."/>
            <person name="Kim S.-J."/>
            <person name="Kwon S.-W."/>
        </authorList>
    </citation>
    <scope>NUCLEOTIDE SEQUENCE [LARGE SCALE GENOMIC DNA]</scope>
    <source>
        <strain evidence="1 2">CFWR-12</strain>
    </source>
</reference>
<sequence>MTTADAEAARERIRAFLELWDRFEYGDHPVDTLPPETPGAERLSLTVADLRAVIA</sequence>
<name>A0ABY4C391_9MICO</name>
<evidence type="ECO:0000313" key="2">
    <source>
        <dbReference type="Proteomes" id="UP000832097"/>
    </source>
</evidence>
<organism evidence="1 2">
    <name type="scientific">Agromyces larvae</name>
    <dbReference type="NCBI Taxonomy" id="2929802"/>
    <lineage>
        <taxon>Bacteria</taxon>
        <taxon>Bacillati</taxon>
        <taxon>Actinomycetota</taxon>
        <taxon>Actinomycetes</taxon>
        <taxon>Micrococcales</taxon>
        <taxon>Microbacteriaceae</taxon>
        <taxon>Agromyces</taxon>
    </lineage>
</organism>
<dbReference type="EMBL" id="CP094528">
    <property type="protein sequence ID" value="UOE45936.1"/>
    <property type="molecule type" value="Genomic_DNA"/>
</dbReference>
<gene>
    <name evidence="1" type="ORF">MTO99_09405</name>
</gene>